<organism evidence="1 2">
    <name type="scientific">Ajellomyces capsulatus (strain H88)</name>
    <name type="common">Darling's disease fungus</name>
    <name type="synonym">Histoplasma capsulatum</name>
    <dbReference type="NCBI Taxonomy" id="544711"/>
    <lineage>
        <taxon>Eukaryota</taxon>
        <taxon>Fungi</taxon>
        <taxon>Dikarya</taxon>
        <taxon>Ascomycota</taxon>
        <taxon>Pezizomycotina</taxon>
        <taxon>Eurotiomycetes</taxon>
        <taxon>Eurotiomycetidae</taxon>
        <taxon>Onygenales</taxon>
        <taxon>Ajellomycetaceae</taxon>
        <taxon>Histoplasma</taxon>
    </lineage>
</organism>
<reference evidence="1" key="1">
    <citation type="submission" date="2021-01" db="EMBL/GenBank/DDBJ databases">
        <title>Chromosome-level genome assembly of a human fungal pathogen reveals clustering of transcriptionally co-regulated genes.</title>
        <authorList>
            <person name="Voorhies M."/>
            <person name="Cohen S."/>
            <person name="Shea T.P."/>
            <person name="Petrus S."/>
            <person name="Munoz J.F."/>
            <person name="Poplawski S."/>
            <person name="Goldman W.E."/>
            <person name="Michael T."/>
            <person name="Cuomo C.A."/>
            <person name="Sil A."/>
            <person name="Beyhan S."/>
        </authorList>
    </citation>
    <scope>NUCLEOTIDE SEQUENCE</scope>
    <source>
        <strain evidence="1">H88</strain>
    </source>
</reference>
<protein>
    <submittedName>
        <fullName evidence="1">Uncharacterized protein</fullName>
    </submittedName>
</protein>
<evidence type="ECO:0000313" key="1">
    <source>
        <dbReference type="EMBL" id="QSS56359.1"/>
    </source>
</evidence>
<accession>A0A8A1LR12</accession>
<name>A0A8A1LR12_AJEC8</name>
<proteinExistence type="predicted"/>
<dbReference type="AlphaFoldDB" id="A0A8A1LR12"/>
<evidence type="ECO:0000313" key="2">
    <source>
        <dbReference type="Proteomes" id="UP000663419"/>
    </source>
</evidence>
<dbReference type="VEuPathDB" id="FungiDB:I7I53_04547"/>
<gene>
    <name evidence="1" type="ORF">I7I53_04547</name>
</gene>
<dbReference type="EMBL" id="CP069106">
    <property type="protein sequence ID" value="QSS56359.1"/>
    <property type="molecule type" value="Genomic_DNA"/>
</dbReference>
<sequence>MAGFQATTSLMQQPVQRWKCFCRRVAWVCARPQRPSVKMTSFGARLVAVETDSHELLGALGRPDCGQRIKNAARGIDEIIGTAFYAVDASHVETSCYTTRRHGYDLVD</sequence>
<dbReference type="Proteomes" id="UP000663419">
    <property type="component" value="Chromosome 5"/>
</dbReference>